<dbReference type="InterPro" id="IPR029058">
    <property type="entry name" value="AB_hydrolase_fold"/>
</dbReference>
<dbReference type="SUPFAM" id="SSF53474">
    <property type="entry name" value="alpha/beta-Hydrolases"/>
    <property type="match status" value="1"/>
</dbReference>
<accession>A0ABV9EHP1</accession>
<dbReference type="InterPro" id="IPR020904">
    <property type="entry name" value="Sc_DH/Rdtase_CS"/>
</dbReference>
<dbReference type="RefSeq" id="WP_262847578.1">
    <property type="nucleotide sequence ID" value="NZ_JANZYP010000065.1"/>
</dbReference>
<dbReference type="SUPFAM" id="SSF51735">
    <property type="entry name" value="NAD(P)-binding Rossmann-fold domains"/>
    <property type="match status" value="1"/>
</dbReference>
<evidence type="ECO:0000259" key="3">
    <source>
        <dbReference type="Pfam" id="PF00561"/>
    </source>
</evidence>
<dbReference type="InterPro" id="IPR002347">
    <property type="entry name" value="SDR_fam"/>
</dbReference>
<proteinExistence type="inferred from homology"/>
<comment type="similarity">
    <text evidence="1">Belongs to the short-chain dehydrogenases/reductases (SDR) family.</text>
</comment>
<dbReference type="PRINTS" id="PR00081">
    <property type="entry name" value="GDHRDH"/>
</dbReference>
<gene>
    <name evidence="4" type="ORF">ACFO8L_23370</name>
</gene>
<dbReference type="Gene3D" id="3.40.50.720">
    <property type="entry name" value="NAD(P)-binding Rossmann-like Domain"/>
    <property type="match status" value="1"/>
</dbReference>
<reference evidence="5" key="1">
    <citation type="journal article" date="2019" name="Int. J. Syst. Evol. Microbiol.">
        <title>The Global Catalogue of Microorganisms (GCM) 10K type strain sequencing project: providing services to taxonomists for standard genome sequencing and annotation.</title>
        <authorList>
            <consortium name="The Broad Institute Genomics Platform"/>
            <consortium name="The Broad Institute Genome Sequencing Center for Infectious Disease"/>
            <person name="Wu L."/>
            <person name="Ma J."/>
        </authorList>
    </citation>
    <scope>NUCLEOTIDE SEQUENCE [LARGE SCALE GENOMIC DNA]</scope>
    <source>
        <strain evidence="5">CCUG 49560</strain>
    </source>
</reference>
<sequence length="571" mass="61670">MRFIEAGSVRLALREQGDPADPTLLLIHGYPDTHRVWDEVADLLAADFHVVRYDVRGAGASSTPRDAGGYALGRLVDDLAEVLDAIGKDTVHLVGHDWGSIQGWEAARRFPERLASFTSLGGPGLDQGSHFMRNAAKREVAGQAVRSWYMAAFQAPGAGELAWRTVAPRTLARTMRLSEGIEPRDGHPADTLVQDGTNGLNLYRANMFAGRDLVPEPYVDVPLQLIEARKDIFVSPKLLASLHRWVPRMWHRTIPAGHWAQRSHPATVARMIAEFARHVEHGAEPSRELRRARVAEGRKAFDQRLVVVTGAGSGIGRATARAFAAHGAEVVCADLDLDAARRAAEDIGRLYGTAHARQVDVSDTGAMERFASAVQDDLGTPDIVVNNAGIAVTGPFLDHELTDWERTIGVNLWGVVHGCRLFARQMVERGEGGHIVNIASLAAFVPSRVLPAYSTSKAAVKMLSDCLRAELAGRGIGVSVICPGFVSTPIAGNATYRGGDRALTEQALQRRGYAPERVAAHILRAVHRNTAVVPVNAEGRIGYALSRLSPGLLRGLARIADSDLGRLAGKD</sequence>
<dbReference type="PANTHER" id="PTHR44196:SF1">
    <property type="entry name" value="DEHYDROGENASE_REDUCTASE SDR FAMILY MEMBER 7B"/>
    <property type="match status" value="1"/>
</dbReference>
<dbReference type="PROSITE" id="PS00061">
    <property type="entry name" value="ADH_SHORT"/>
    <property type="match status" value="1"/>
</dbReference>
<evidence type="ECO:0000256" key="2">
    <source>
        <dbReference type="ARBA" id="ARBA00023002"/>
    </source>
</evidence>
<keyword evidence="5" id="KW-1185">Reference proteome</keyword>
<dbReference type="Pfam" id="PF00106">
    <property type="entry name" value="adh_short"/>
    <property type="match status" value="1"/>
</dbReference>
<evidence type="ECO:0000313" key="4">
    <source>
        <dbReference type="EMBL" id="MFC4589050.1"/>
    </source>
</evidence>
<organism evidence="4 5">
    <name type="scientific">Sphaerisporangium corydalis</name>
    <dbReference type="NCBI Taxonomy" id="1441875"/>
    <lineage>
        <taxon>Bacteria</taxon>
        <taxon>Bacillati</taxon>
        <taxon>Actinomycetota</taxon>
        <taxon>Actinomycetes</taxon>
        <taxon>Streptosporangiales</taxon>
        <taxon>Streptosporangiaceae</taxon>
        <taxon>Sphaerisporangium</taxon>
    </lineage>
</organism>
<dbReference type="Gene3D" id="3.40.50.1820">
    <property type="entry name" value="alpha/beta hydrolase"/>
    <property type="match status" value="1"/>
</dbReference>
<feature type="domain" description="AB hydrolase-1" evidence="3">
    <location>
        <begin position="22"/>
        <end position="264"/>
    </location>
</feature>
<dbReference type="InterPro" id="IPR000073">
    <property type="entry name" value="AB_hydrolase_1"/>
</dbReference>
<dbReference type="PANTHER" id="PTHR44196">
    <property type="entry name" value="DEHYDROGENASE/REDUCTASE SDR FAMILY MEMBER 7B"/>
    <property type="match status" value="1"/>
</dbReference>
<dbReference type="CDD" id="cd05233">
    <property type="entry name" value="SDR_c"/>
    <property type="match status" value="1"/>
</dbReference>
<comment type="caution">
    <text evidence="4">The sequence shown here is derived from an EMBL/GenBank/DDBJ whole genome shotgun (WGS) entry which is preliminary data.</text>
</comment>
<evidence type="ECO:0000313" key="5">
    <source>
        <dbReference type="Proteomes" id="UP001595891"/>
    </source>
</evidence>
<dbReference type="EMBL" id="JBHSFN010000014">
    <property type="protein sequence ID" value="MFC4589050.1"/>
    <property type="molecule type" value="Genomic_DNA"/>
</dbReference>
<keyword evidence="2" id="KW-0560">Oxidoreductase</keyword>
<dbReference type="InterPro" id="IPR036291">
    <property type="entry name" value="NAD(P)-bd_dom_sf"/>
</dbReference>
<protein>
    <submittedName>
        <fullName evidence="4">SDR family oxidoreductase</fullName>
    </submittedName>
</protein>
<evidence type="ECO:0000256" key="1">
    <source>
        <dbReference type="ARBA" id="ARBA00006484"/>
    </source>
</evidence>
<dbReference type="Proteomes" id="UP001595891">
    <property type="component" value="Unassembled WGS sequence"/>
</dbReference>
<dbReference type="PRINTS" id="PR00080">
    <property type="entry name" value="SDRFAMILY"/>
</dbReference>
<dbReference type="NCBIfam" id="NF004514">
    <property type="entry name" value="PRK05855.1"/>
    <property type="match status" value="1"/>
</dbReference>
<name>A0ABV9EHP1_9ACTN</name>
<dbReference type="Pfam" id="PF00561">
    <property type="entry name" value="Abhydrolase_1"/>
    <property type="match status" value="1"/>
</dbReference>